<sequence>MNTTDYIQGRDDEKKDIIKIVERVLNSEIKEERIVIKGNIDRLWDLVNELKFVKKELVKEINNPKNKSKWVRKKK</sequence>
<organism evidence="1">
    <name type="scientific">marine sediment metagenome</name>
    <dbReference type="NCBI Taxonomy" id="412755"/>
    <lineage>
        <taxon>unclassified sequences</taxon>
        <taxon>metagenomes</taxon>
        <taxon>ecological metagenomes</taxon>
    </lineage>
</organism>
<accession>A0A0F9RTP3</accession>
<protein>
    <submittedName>
        <fullName evidence="1">Uncharacterized protein</fullName>
    </submittedName>
</protein>
<dbReference type="EMBL" id="LAZR01000714">
    <property type="protein sequence ID" value="KKN59810.1"/>
    <property type="molecule type" value="Genomic_DNA"/>
</dbReference>
<evidence type="ECO:0000313" key="1">
    <source>
        <dbReference type="EMBL" id="KKN59810.1"/>
    </source>
</evidence>
<name>A0A0F9RTP3_9ZZZZ</name>
<dbReference type="AlphaFoldDB" id="A0A0F9RTP3"/>
<reference evidence="1" key="1">
    <citation type="journal article" date="2015" name="Nature">
        <title>Complex archaea that bridge the gap between prokaryotes and eukaryotes.</title>
        <authorList>
            <person name="Spang A."/>
            <person name="Saw J.H."/>
            <person name="Jorgensen S.L."/>
            <person name="Zaremba-Niedzwiedzka K."/>
            <person name="Martijn J."/>
            <person name="Lind A.E."/>
            <person name="van Eijk R."/>
            <person name="Schleper C."/>
            <person name="Guy L."/>
            <person name="Ettema T.J."/>
        </authorList>
    </citation>
    <scope>NUCLEOTIDE SEQUENCE</scope>
</reference>
<proteinExistence type="predicted"/>
<gene>
    <name evidence="1" type="ORF">LCGC14_0538080</name>
</gene>
<comment type="caution">
    <text evidence="1">The sequence shown here is derived from an EMBL/GenBank/DDBJ whole genome shotgun (WGS) entry which is preliminary data.</text>
</comment>